<dbReference type="AlphaFoldDB" id="X1TIH3"/>
<protein>
    <recommendedName>
        <fullName evidence="1">4Fe-4S ferredoxin-type domain-containing protein</fullName>
    </recommendedName>
</protein>
<dbReference type="Gene3D" id="1.10.1060.10">
    <property type="entry name" value="Alpha-helical ferredoxin"/>
    <property type="match status" value="1"/>
</dbReference>
<dbReference type="InterPro" id="IPR009051">
    <property type="entry name" value="Helical_ferredxn"/>
</dbReference>
<accession>X1TIH3</accession>
<dbReference type="PANTHER" id="PTHR40447">
    <property type="entry name" value="ANAEROBIC SULFITE REDUCTASE SUBUNIT A"/>
    <property type="match status" value="1"/>
</dbReference>
<feature type="domain" description="4Fe-4S ferredoxin-type" evidence="1">
    <location>
        <begin position="122"/>
        <end position="153"/>
    </location>
</feature>
<dbReference type="SUPFAM" id="SSF46548">
    <property type="entry name" value="alpha-helical ferredoxin"/>
    <property type="match status" value="1"/>
</dbReference>
<evidence type="ECO:0000259" key="1">
    <source>
        <dbReference type="PROSITE" id="PS51379"/>
    </source>
</evidence>
<dbReference type="PANTHER" id="PTHR40447:SF1">
    <property type="entry name" value="ANAEROBIC SULFITE REDUCTASE SUBUNIT A"/>
    <property type="match status" value="1"/>
</dbReference>
<feature type="non-terminal residue" evidence="2">
    <location>
        <position position="1"/>
    </location>
</feature>
<reference evidence="2" key="1">
    <citation type="journal article" date="2014" name="Front. Microbiol.">
        <title>High frequency of phylogenetically diverse reductive dehalogenase-homologous genes in deep subseafloor sedimentary metagenomes.</title>
        <authorList>
            <person name="Kawai M."/>
            <person name="Futagami T."/>
            <person name="Toyoda A."/>
            <person name="Takaki Y."/>
            <person name="Nishi S."/>
            <person name="Hori S."/>
            <person name="Arai W."/>
            <person name="Tsubouchi T."/>
            <person name="Morono Y."/>
            <person name="Uchiyama I."/>
            <person name="Ito T."/>
            <person name="Fujiyama A."/>
            <person name="Inagaki F."/>
            <person name="Takami H."/>
        </authorList>
    </citation>
    <scope>NUCLEOTIDE SEQUENCE</scope>
    <source>
        <strain evidence="2">Expedition CK06-06</strain>
    </source>
</reference>
<feature type="domain" description="4Fe-4S ferredoxin-type" evidence="1">
    <location>
        <begin position="45"/>
        <end position="75"/>
    </location>
</feature>
<dbReference type="GO" id="GO:0051536">
    <property type="term" value="F:iron-sulfur cluster binding"/>
    <property type="evidence" value="ECO:0007669"/>
    <property type="project" value="InterPro"/>
</dbReference>
<dbReference type="PROSITE" id="PS51379">
    <property type="entry name" value="4FE4S_FER_2"/>
    <property type="match status" value="2"/>
</dbReference>
<evidence type="ECO:0000313" key="2">
    <source>
        <dbReference type="EMBL" id="GAI79844.1"/>
    </source>
</evidence>
<dbReference type="Pfam" id="PF17179">
    <property type="entry name" value="Fer4_22"/>
    <property type="match status" value="1"/>
</dbReference>
<proteinExistence type="predicted"/>
<gene>
    <name evidence="2" type="ORF">S12H4_11908</name>
</gene>
<name>X1TIH3_9ZZZZ</name>
<dbReference type="EMBL" id="BARW01005480">
    <property type="protein sequence ID" value="GAI79844.1"/>
    <property type="molecule type" value="Genomic_DNA"/>
</dbReference>
<dbReference type="InterPro" id="IPR017900">
    <property type="entry name" value="4Fe4S_Fe_S_CS"/>
</dbReference>
<sequence length="163" mass="19062">KVNDAIAEDFKEYNKYMDNYRKKFKLDVNIKDFYDNFELIYDNEEFWKKIAKNCYSCGSCNLVCPTCFCFNVKDDIELNLKDGNKAREWDSCMIPEYGLVAGGHNFRPDKENRLKQRYRCKLKTFLDKFGKYACVGCGRCIEACLAKINIAEDINSVKKEVSV</sequence>
<dbReference type="InterPro" id="IPR017896">
    <property type="entry name" value="4Fe4S_Fe-S-bd"/>
</dbReference>
<comment type="caution">
    <text evidence="2">The sequence shown here is derived from an EMBL/GenBank/DDBJ whole genome shotgun (WGS) entry which is preliminary data.</text>
</comment>
<organism evidence="2">
    <name type="scientific">marine sediment metagenome</name>
    <dbReference type="NCBI Taxonomy" id="412755"/>
    <lineage>
        <taxon>unclassified sequences</taxon>
        <taxon>metagenomes</taxon>
        <taxon>ecological metagenomes</taxon>
    </lineage>
</organism>
<dbReference type="PROSITE" id="PS00198">
    <property type="entry name" value="4FE4S_FER_1"/>
    <property type="match status" value="1"/>
</dbReference>